<accession>A0A1H9KBP5</accession>
<protein>
    <submittedName>
        <fullName evidence="2">Hemerythrin HHE cation binding domain-containing protein</fullName>
    </submittedName>
</protein>
<name>A0A1H9KBP5_9GAMM</name>
<organism evidence="2 3">
    <name type="scientific">Solimonas aquatica</name>
    <dbReference type="NCBI Taxonomy" id="489703"/>
    <lineage>
        <taxon>Bacteria</taxon>
        <taxon>Pseudomonadati</taxon>
        <taxon>Pseudomonadota</taxon>
        <taxon>Gammaproteobacteria</taxon>
        <taxon>Nevskiales</taxon>
        <taxon>Nevskiaceae</taxon>
        <taxon>Solimonas</taxon>
    </lineage>
</organism>
<dbReference type="EMBL" id="FOFS01000013">
    <property type="protein sequence ID" value="SEQ96303.1"/>
    <property type="molecule type" value="Genomic_DNA"/>
</dbReference>
<keyword evidence="3" id="KW-1185">Reference proteome</keyword>
<dbReference type="Proteomes" id="UP000199233">
    <property type="component" value="Unassembled WGS sequence"/>
</dbReference>
<proteinExistence type="predicted"/>
<dbReference type="PANTHER" id="PTHR35585:SF1">
    <property type="entry name" value="HHE DOMAIN PROTEIN (AFU_ORTHOLOGUE AFUA_4G00730)"/>
    <property type="match status" value="1"/>
</dbReference>
<evidence type="ECO:0000259" key="1">
    <source>
        <dbReference type="Pfam" id="PF01814"/>
    </source>
</evidence>
<dbReference type="RefSeq" id="WP_093288427.1">
    <property type="nucleotide sequence ID" value="NZ_FOFS01000013.1"/>
</dbReference>
<feature type="domain" description="Hemerythrin-like" evidence="1">
    <location>
        <begin position="19"/>
        <end position="139"/>
    </location>
</feature>
<evidence type="ECO:0000313" key="2">
    <source>
        <dbReference type="EMBL" id="SEQ96303.1"/>
    </source>
</evidence>
<dbReference type="Pfam" id="PF01814">
    <property type="entry name" value="Hemerythrin"/>
    <property type="match status" value="1"/>
</dbReference>
<dbReference type="OrthoDB" id="9793637at2"/>
<dbReference type="PANTHER" id="PTHR35585">
    <property type="entry name" value="HHE DOMAIN PROTEIN (AFU_ORTHOLOGUE AFUA_4G00730)"/>
    <property type="match status" value="1"/>
</dbReference>
<dbReference type="InterPro" id="IPR012312">
    <property type="entry name" value="Hemerythrin-like"/>
</dbReference>
<dbReference type="AlphaFoldDB" id="A0A1H9KBP5"/>
<reference evidence="2 3" key="1">
    <citation type="submission" date="2016-10" db="EMBL/GenBank/DDBJ databases">
        <authorList>
            <person name="de Groot N.N."/>
        </authorList>
    </citation>
    <scope>NUCLEOTIDE SEQUENCE [LARGE SCALE GENOMIC DNA]</scope>
    <source>
        <strain evidence="2 3">DSM 25927</strain>
    </source>
</reference>
<dbReference type="STRING" id="489703.SAMN04488038_11322"/>
<dbReference type="CDD" id="cd12108">
    <property type="entry name" value="Hr-like"/>
    <property type="match status" value="1"/>
</dbReference>
<dbReference type="Gene3D" id="1.20.120.520">
    <property type="entry name" value="nmb1532 protein domain like"/>
    <property type="match status" value="1"/>
</dbReference>
<sequence>MVTAARRSPASVATEAEDAIAMLIADHKKVKDIFKQFEKLNDQKGSEQHKAELALQAGQELKIHMQIEEEIFYPAVRKALHDEDMIDEAVVEHAGARKLIEEIESMQPSEALYDAKVIVLGEQIEHHVKEEEAEMFPKVRKSKVDTLELGAEMMKRKLALMHAQGLSGPRETTAGAGRKK</sequence>
<gene>
    <name evidence="2" type="ORF">SAMN04488038_11322</name>
</gene>
<evidence type="ECO:0000313" key="3">
    <source>
        <dbReference type="Proteomes" id="UP000199233"/>
    </source>
</evidence>